<keyword evidence="4" id="KW-0560">Oxidoreductase</keyword>
<evidence type="ECO:0000256" key="1">
    <source>
        <dbReference type="ARBA" id="ARBA00010457"/>
    </source>
</evidence>
<sequence length="183" mass="18416">MITDLRLSLLIAPIFLSACAAATNETESTSGTAVQTAIASLRAPDGSARGEVRAVAETDGIRLTINGVNLPAGSHGAHIHMTGACTPPDFASAGGHWNPTGHQHGKNNPQGMHMGDLPNLLIGTDGRGTLEITIPGARLSEGSNALLDADGSAFVVHGGPDDMMTDPSGNSGGRIACGVFAAG</sequence>
<dbReference type="InterPro" id="IPR036423">
    <property type="entry name" value="SOD-like_Cu/Zn_dom_sf"/>
</dbReference>
<keyword evidence="2" id="KW-0732">Signal</keyword>
<comment type="similarity">
    <text evidence="1">Belongs to the Cu-Zn superoxide dismutase family.</text>
</comment>
<comment type="caution">
    <text evidence="4">The sequence shown here is derived from an EMBL/GenBank/DDBJ whole genome shotgun (WGS) entry which is preliminary data.</text>
</comment>
<feature type="chain" id="PRO_5033055067" evidence="2">
    <location>
        <begin position="21"/>
        <end position="183"/>
    </location>
</feature>
<dbReference type="InterPro" id="IPR024134">
    <property type="entry name" value="SOD_Cu/Zn_/chaperone"/>
</dbReference>
<evidence type="ECO:0000256" key="2">
    <source>
        <dbReference type="SAM" id="SignalP"/>
    </source>
</evidence>
<dbReference type="Gene3D" id="2.60.40.200">
    <property type="entry name" value="Superoxide dismutase, copper/zinc binding domain"/>
    <property type="match status" value="1"/>
</dbReference>
<dbReference type="Pfam" id="PF00080">
    <property type="entry name" value="Sod_Cu"/>
    <property type="match status" value="1"/>
</dbReference>
<dbReference type="SUPFAM" id="SSF49329">
    <property type="entry name" value="Cu,Zn superoxide dismutase-like"/>
    <property type="match status" value="1"/>
</dbReference>
<dbReference type="PANTHER" id="PTHR10003">
    <property type="entry name" value="SUPEROXIDE DISMUTASE CU-ZN -RELATED"/>
    <property type="match status" value="1"/>
</dbReference>
<dbReference type="RefSeq" id="WP_184475387.1">
    <property type="nucleotide sequence ID" value="NZ_JACHOV010000006.1"/>
</dbReference>
<dbReference type="InterPro" id="IPR001424">
    <property type="entry name" value="SOD_Cu_Zn_dom"/>
</dbReference>
<protein>
    <submittedName>
        <fullName evidence="4">Cu-Zn family superoxide dismutase</fullName>
        <ecNumber evidence="4">1.15.1.1</ecNumber>
    </submittedName>
</protein>
<name>A0A840HVT3_9SPHN</name>
<organism evidence="4 5">
    <name type="scientific">Rhizorhapis suberifaciens</name>
    <name type="common">corky root of lettuce</name>
    <dbReference type="NCBI Taxonomy" id="13656"/>
    <lineage>
        <taxon>Bacteria</taxon>
        <taxon>Pseudomonadati</taxon>
        <taxon>Pseudomonadota</taxon>
        <taxon>Alphaproteobacteria</taxon>
        <taxon>Sphingomonadales</taxon>
        <taxon>Sphingomonadaceae</taxon>
        <taxon>Rhizorhapis</taxon>
    </lineage>
</organism>
<dbReference type="AlphaFoldDB" id="A0A840HVT3"/>
<dbReference type="GO" id="GO:0004784">
    <property type="term" value="F:superoxide dismutase activity"/>
    <property type="evidence" value="ECO:0007669"/>
    <property type="project" value="UniProtKB-EC"/>
</dbReference>
<dbReference type="CDD" id="cd00305">
    <property type="entry name" value="Cu-Zn_Superoxide_Dismutase"/>
    <property type="match status" value="1"/>
</dbReference>
<feature type="signal peptide" evidence="2">
    <location>
        <begin position="1"/>
        <end position="20"/>
    </location>
</feature>
<evidence type="ECO:0000313" key="5">
    <source>
        <dbReference type="Proteomes" id="UP000575068"/>
    </source>
</evidence>
<feature type="domain" description="Superoxide dismutase copper/zinc binding" evidence="3">
    <location>
        <begin position="50"/>
        <end position="179"/>
    </location>
</feature>
<evidence type="ECO:0000259" key="3">
    <source>
        <dbReference type="Pfam" id="PF00080"/>
    </source>
</evidence>
<proteinExistence type="inferred from homology"/>
<dbReference type="EMBL" id="JACHOV010000006">
    <property type="protein sequence ID" value="MBB4641586.1"/>
    <property type="molecule type" value="Genomic_DNA"/>
</dbReference>
<dbReference type="EC" id="1.15.1.1" evidence="4"/>
<dbReference type="GO" id="GO:0005507">
    <property type="term" value="F:copper ion binding"/>
    <property type="evidence" value="ECO:0007669"/>
    <property type="project" value="InterPro"/>
</dbReference>
<accession>A0A840HVT3</accession>
<dbReference type="Proteomes" id="UP000575068">
    <property type="component" value="Unassembled WGS sequence"/>
</dbReference>
<gene>
    <name evidence="4" type="ORF">HNQ99_001895</name>
</gene>
<keyword evidence="5" id="KW-1185">Reference proteome</keyword>
<evidence type="ECO:0000313" key="4">
    <source>
        <dbReference type="EMBL" id="MBB4641586.1"/>
    </source>
</evidence>
<reference evidence="4 5" key="1">
    <citation type="submission" date="2020-08" db="EMBL/GenBank/DDBJ databases">
        <title>Genomic Encyclopedia of Type Strains, Phase IV (KMG-IV): sequencing the most valuable type-strain genomes for metagenomic binning, comparative biology and taxonomic classification.</title>
        <authorList>
            <person name="Goeker M."/>
        </authorList>
    </citation>
    <scope>NUCLEOTIDE SEQUENCE [LARGE SCALE GENOMIC DNA]</scope>
    <source>
        <strain evidence="4 5">DSM 7465</strain>
    </source>
</reference>
<dbReference type="PROSITE" id="PS51257">
    <property type="entry name" value="PROKAR_LIPOPROTEIN"/>
    <property type="match status" value="1"/>
</dbReference>